<gene>
    <name evidence="1" type="ordered locus">Phep_1650</name>
</gene>
<protein>
    <recommendedName>
        <fullName evidence="3">CBS domain-containing protein</fullName>
    </recommendedName>
</protein>
<dbReference type="STRING" id="485917.Phep_1650"/>
<keyword evidence="2" id="KW-1185">Reference proteome</keyword>
<sequence>MINSQNIYEKVLKKGIETNPNEAPVCLQAVQLACEAVTIMSNGGHDSLPVYGEGKYMGTICLKDLNQFIYASSGPQLLYHKLNFELESILYIMNKT</sequence>
<accession>C6XUL2</accession>
<dbReference type="AlphaFoldDB" id="C6XUL2"/>
<dbReference type="SUPFAM" id="SSF54631">
    <property type="entry name" value="CBS-domain pair"/>
    <property type="match status" value="1"/>
</dbReference>
<dbReference type="HOGENOM" id="CLU_2357206_0_0_10"/>
<evidence type="ECO:0000313" key="2">
    <source>
        <dbReference type="Proteomes" id="UP000000852"/>
    </source>
</evidence>
<dbReference type="Proteomes" id="UP000000852">
    <property type="component" value="Chromosome"/>
</dbReference>
<name>C6XUL2_PEDHD</name>
<organism evidence="1 2">
    <name type="scientific">Pedobacter heparinus (strain ATCC 13125 / DSM 2366 / CIP 104194 / JCM 7457 / NBRC 12017 / NCIMB 9290 / NRRL B-14731 / HIM 762-3)</name>
    <dbReference type="NCBI Taxonomy" id="485917"/>
    <lineage>
        <taxon>Bacteria</taxon>
        <taxon>Pseudomonadati</taxon>
        <taxon>Bacteroidota</taxon>
        <taxon>Sphingobacteriia</taxon>
        <taxon>Sphingobacteriales</taxon>
        <taxon>Sphingobacteriaceae</taxon>
        <taxon>Pedobacter</taxon>
    </lineage>
</organism>
<dbReference type="KEGG" id="phe:Phep_1650"/>
<dbReference type="EMBL" id="CP001681">
    <property type="protein sequence ID" value="ACU03862.1"/>
    <property type="molecule type" value="Genomic_DNA"/>
</dbReference>
<dbReference type="RefSeq" id="WP_015807476.1">
    <property type="nucleotide sequence ID" value="NC_013061.1"/>
</dbReference>
<evidence type="ECO:0000313" key="1">
    <source>
        <dbReference type="EMBL" id="ACU03862.1"/>
    </source>
</evidence>
<reference evidence="1 2" key="1">
    <citation type="journal article" date="2009" name="Stand. Genomic Sci.">
        <title>Complete genome sequence of Pedobacter heparinus type strain (HIM 762-3).</title>
        <authorList>
            <person name="Han C."/>
            <person name="Spring S."/>
            <person name="Lapidus A."/>
            <person name="Del Rio T.G."/>
            <person name="Tice H."/>
            <person name="Copeland A."/>
            <person name="Cheng J.F."/>
            <person name="Lucas S."/>
            <person name="Chen F."/>
            <person name="Nolan M."/>
            <person name="Bruce D."/>
            <person name="Goodwin L."/>
            <person name="Pitluck S."/>
            <person name="Ivanova N."/>
            <person name="Mavromatis K."/>
            <person name="Mikhailova N."/>
            <person name="Pati A."/>
            <person name="Chen A."/>
            <person name="Palaniappan K."/>
            <person name="Land M."/>
            <person name="Hauser L."/>
            <person name="Chang Y.J."/>
            <person name="Jeffries C.C."/>
            <person name="Saunders E."/>
            <person name="Chertkov O."/>
            <person name="Brettin T."/>
            <person name="Goker M."/>
            <person name="Rohde M."/>
            <person name="Bristow J."/>
            <person name="Eisen J.A."/>
            <person name="Markowitz V."/>
            <person name="Hugenholtz P."/>
            <person name="Kyrpides N.C."/>
            <person name="Klenk H.P."/>
            <person name="Detter J.C."/>
        </authorList>
    </citation>
    <scope>NUCLEOTIDE SEQUENCE [LARGE SCALE GENOMIC DNA]</scope>
    <source>
        <strain evidence="2">ATCC 13125 / DSM 2366 / CIP 104194 / JCM 7457 / NBRC 12017 / NCIMB 9290 / NRRL B-14731 / HIM 762-3</strain>
    </source>
</reference>
<evidence type="ECO:0008006" key="3">
    <source>
        <dbReference type="Google" id="ProtNLM"/>
    </source>
</evidence>
<proteinExistence type="predicted"/>
<dbReference type="InterPro" id="IPR046342">
    <property type="entry name" value="CBS_dom_sf"/>
</dbReference>